<dbReference type="SMART" id="SM00178">
    <property type="entry name" value="SAR"/>
    <property type="match status" value="1"/>
</dbReference>
<sequence length="422" mass="43683">MSQICRMDSQSVSSSSWLVALSATERRPSAPSAPRPASGPVAAAAPTNPGSARPGPPGPSGPRRAPPRRRRPRPGPAAVTGAEPRGAARALPRSRSKVPPPRPIAPPAAGPLRPAPPRRQPAASASAFRFFRLPAGRAEPLPAGRGGDGGGGAARGRLPAAGRRGRRQEPAGEAAPPYPRGAGGGYRGRRSGGGTGGSRGVPVRWRYRGVPGGPGGCRSGGGTGGSRGVPVRWRYRGVPVRWRYRGVPGGAGPVARPPRPSVPVLNAPTQLSSRDGAKELGEPPATLPTVGTNLTELPLPPKVTVRELGGCMGPIWPSYYGECGAVVFVIDAANPTQVSSSCVQLLALLSAEQLAAVPVLVLFNKIDLPCYMSLVEMKALFRMQDIVSCATQPITILEASARDGTGLADVLQWLKDTFRDPS</sequence>
<feature type="region of interest" description="Disordered" evidence="5">
    <location>
        <begin position="23"/>
        <end position="230"/>
    </location>
</feature>
<evidence type="ECO:0000256" key="3">
    <source>
        <dbReference type="PIRSR" id="PIRSR606689-1"/>
    </source>
</evidence>
<feature type="binding site" evidence="3">
    <location>
        <begin position="364"/>
        <end position="367"/>
    </location>
    <ligand>
        <name>GTP</name>
        <dbReference type="ChEBI" id="CHEBI:37565"/>
    </ligand>
</feature>
<feature type="compositionally biased region" description="Low complexity" evidence="5">
    <location>
        <begin position="120"/>
        <end position="135"/>
    </location>
</feature>
<feature type="compositionally biased region" description="Low complexity" evidence="5">
    <location>
        <begin position="23"/>
        <end position="53"/>
    </location>
</feature>
<keyword evidence="4" id="KW-0479">Metal-binding</keyword>
<feature type="binding site" evidence="3">
    <location>
        <position position="310"/>
    </location>
    <ligand>
        <name>GTP</name>
        <dbReference type="ChEBI" id="CHEBI:37565"/>
    </ligand>
</feature>
<dbReference type="Gene3D" id="3.40.50.300">
    <property type="entry name" value="P-loop containing nucleotide triphosphate hydrolases"/>
    <property type="match status" value="1"/>
</dbReference>
<dbReference type="AlphaFoldDB" id="A0A8B9C133"/>
<feature type="compositionally biased region" description="Pro residues" evidence="5">
    <location>
        <begin position="98"/>
        <end position="119"/>
    </location>
</feature>
<dbReference type="InterPro" id="IPR027417">
    <property type="entry name" value="P-loop_NTPase"/>
</dbReference>
<organism evidence="6 7">
    <name type="scientific">Anser brachyrhynchus</name>
    <name type="common">Pink-footed goose</name>
    <dbReference type="NCBI Taxonomy" id="132585"/>
    <lineage>
        <taxon>Eukaryota</taxon>
        <taxon>Metazoa</taxon>
        <taxon>Chordata</taxon>
        <taxon>Craniata</taxon>
        <taxon>Vertebrata</taxon>
        <taxon>Euteleostomi</taxon>
        <taxon>Archelosauria</taxon>
        <taxon>Archosauria</taxon>
        <taxon>Dinosauria</taxon>
        <taxon>Saurischia</taxon>
        <taxon>Theropoda</taxon>
        <taxon>Coelurosauria</taxon>
        <taxon>Aves</taxon>
        <taxon>Neognathae</taxon>
        <taxon>Galloanserae</taxon>
        <taxon>Anseriformes</taxon>
        <taxon>Anatidae</taxon>
        <taxon>Anserinae</taxon>
        <taxon>Anser</taxon>
    </lineage>
</organism>
<dbReference type="Proteomes" id="UP000694426">
    <property type="component" value="Unplaced"/>
</dbReference>
<accession>A0A8B9C133</accession>
<dbReference type="PRINTS" id="PR00328">
    <property type="entry name" value="SAR1GTPBP"/>
</dbReference>
<dbReference type="PANTHER" id="PTHR46688:SF1">
    <property type="entry name" value="ADP-RIBOSYLATION FACTOR-LIKE PROTEIN 16"/>
    <property type="match status" value="1"/>
</dbReference>
<keyword evidence="7" id="KW-1185">Reference proteome</keyword>
<name>A0A8B9C133_9AVES</name>
<dbReference type="GO" id="GO:0003924">
    <property type="term" value="F:GTPase activity"/>
    <property type="evidence" value="ECO:0007669"/>
    <property type="project" value="InterPro"/>
</dbReference>
<feature type="region of interest" description="Disordered" evidence="5">
    <location>
        <begin position="251"/>
        <end position="293"/>
    </location>
</feature>
<keyword evidence="4" id="KW-0460">Magnesium</keyword>
<dbReference type="SMART" id="SM00177">
    <property type="entry name" value="ARF"/>
    <property type="match status" value="1"/>
</dbReference>
<evidence type="ECO:0000256" key="2">
    <source>
        <dbReference type="ARBA" id="ARBA00023134"/>
    </source>
</evidence>
<dbReference type="GeneTree" id="ENSGT00730000111327"/>
<dbReference type="GO" id="GO:0005525">
    <property type="term" value="F:GTP binding"/>
    <property type="evidence" value="ECO:0007669"/>
    <property type="project" value="UniProtKB-KW"/>
</dbReference>
<reference evidence="6" key="2">
    <citation type="submission" date="2025-09" db="UniProtKB">
        <authorList>
            <consortium name="Ensembl"/>
        </authorList>
    </citation>
    <scope>IDENTIFICATION</scope>
</reference>
<dbReference type="PROSITE" id="PS51417">
    <property type="entry name" value="ARF"/>
    <property type="match status" value="1"/>
</dbReference>
<keyword evidence="1 3" id="KW-0547">Nucleotide-binding</keyword>
<evidence type="ECO:0000313" key="6">
    <source>
        <dbReference type="Ensembl" id="ENSABRP00000012672.1"/>
    </source>
</evidence>
<feature type="binding site" evidence="4">
    <location>
        <position position="289"/>
    </location>
    <ligand>
        <name>Mg(2+)</name>
        <dbReference type="ChEBI" id="CHEBI:18420"/>
    </ligand>
</feature>
<gene>
    <name evidence="6" type="primary">ARL16</name>
</gene>
<evidence type="ECO:0000256" key="5">
    <source>
        <dbReference type="SAM" id="MobiDB-lite"/>
    </source>
</evidence>
<feature type="compositionally biased region" description="Gly residues" evidence="5">
    <location>
        <begin position="181"/>
        <end position="199"/>
    </location>
</feature>
<reference evidence="6" key="1">
    <citation type="submission" date="2025-08" db="UniProtKB">
        <authorList>
            <consortium name="Ensembl"/>
        </authorList>
    </citation>
    <scope>IDENTIFICATION</scope>
</reference>
<feature type="compositionally biased region" description="Gly residues" evidence="5">
    <location>
        <begin position="144"/>
        <end position="154"/>
    </location>
</feature>
<evidence type="ECO:0000256" key="4">
    <source>
        <dbReference type="PIRSR" id="PIRSR606689-2"/>
    </source>
</evidence>
<evidence type="ECO:0000313" key="7">
    <source>
        <dbReference type="Proteomes" id="UP000694426"/>
    </source>
</evidence>
<keyword evidence="2 3" id="KW-0342">GTP-binding</keyword>
<dbReference type="PANTHER" id="PTHR46688">
    <property type="entry name" value="ADP-RIBOSYLATION FACTOR-LIKE PROTEIN 16"/>
    <property type="match status" value="1"/>
</dbReference>
<feature type="compositionally biased region" description="Gly residues" evidence="5">
    <location>
        <begin position="210"/>
        <end position="227"/>
    </location>
</feature>
<dbReference type="Pfam" id="PF00025">
    <property type="entry name" value="Arf"/>
    <property type="match status" value="1"/>
</dbReference>
<proteinExistence type="predicted"/>
<protein>
    <submittedName>
        <fullName evidence="6">ADP ribosylation factor like GTPase 16</fullName>
    </submittedName>
</protein>
<evidence type="ECO:0000256" key="1">
    <source>
        <dbReference type="ARBA" id="ARBA00022741"/>
    </source>
</evidence>
<dbReference type="InterPro" id="IPR006689">
    <property type="entry name" value="Small_GTPase_ARF/SAR"/>
</dbReference>
<dbReference type="GO" id="GO:0046872">
    <property type="term" value="F:metal ion binding"/>
    <property type="evidence" value="ECO:0007669"/>
    <property type="project" value="UniProtKB-KW"/>
</dbReference>
<dbReference type="Ensembl" id="ENSABRT00000018194.1">
    <property type="protein sequence ID" value="ENSABRP00000012672.1"/>
    <property type="gene ID" value="ENSABRG00000011372.1"/>
</dbReference>
<dbReference type="SUPFAM" id="SSF52540">
    <property type="entry name" value="P-loop containing nucleoside triphosphate hydrolases"/>
    <property type="match status" value="1"/>
</dbReference>